<sequence>MNTKPFNQRTALVFKHFNRKGYSLFAALGKEVLISVLSVATLTHAKADGIATRPLMEPDSVSFGEQRIDEVQVMGSRAPLTALQSAKIVEVISRDDINRAEAQTINDILKLSTGVDVRQRGGFGVQTDISINGGTFDQLTILLNGVPLSSPQTGHNAADFPVSLSDIERIEVLEGGAARVFGSSAFSGAINIVTRPARTMRLRVAAEGGSFGTVGGEALLGWAPKANLTAPLATHHQLSGGYVRSDGGTANSAFTKRRAFYQGDVEGRWADVSWQTGLSSQDYGANTFYSARFPNQYEETRRLVASVGAVVRPLADSESRWGRSLRLQPMVYGHRDYDHYQLTRGQQGAKAGENYHRTDVYGASLNLTADWLLGKTAVGADLRKEHIRSTAYGELLDEARWKPIHGSDRRYTREGNRTNTSLFLEHNVIVGGLTLSAGLMANRNTGLDRRFRLYPGIDVSYRPGDAWKLYAGWNKALRVPTFTDLYTDNPAQQGDPTLKPERNSTFKLGARYRTTGLETTASAFHSKGNDLIDWVYETAASTKYKAMNIGKLDNMGLGLDATLDLSTLFHLGKVQGSTPKAQSSKPKVESPPVLLKLGYAYIHQHHETTRSIHRSLYALEYLRHKVVAELSHPVISRLSASWALRWQQRMNGYHPYAKLDGKLAWTERTWQLYVKADNLTCHRYYDLGTVRQPGLWVMAGASLTL</sequence>
<keyword evidence="9 10" id="KW-0998">Cell outer membrane</keyword>
<dbReference type="InterPro" id="IPR000531">
    <property type="entry name" value="Beta-barrel_TonB"/>
</dbReference>
<evidence type="ECO:0000256" key="3">
    <source>
        <dbReference type="ARBA" id="ARBA00022452"/>
    </source>
</evidence>
<name>A0ABV5ZG60_9BACT</name>
<keyword evidence="3 10" id="KW-1134">Transmembrane beta strand</keyword>
<evidence type="ECO:0000256" key="1">
    <source>
        <dbReference type="ARBA" id="ARBA00004571"/>
    </source>
</evidence>
<accession>A0ABV5ZG60</accession>
<dbReference type="InterPro" id="IPR039426">
    <property type="entry name" value="TonB-dep_rcpt-like"/>
</dbReference>
<dbReference type="PANTHER" id="PTHR30069">
    <property type="entry name" value="TONB-DEPENDENT OUTER MEMBRANE RECEPTOR"/>
    <property type="match status" value="1"/>
</dbReference>
<evidence type="ECO:0000256" key="8">
    <source>
        <dbReference type="ARBA" id="ARBA00023170"/>
    </source>
</evidence>
<dbReference type="RefSeq" id="WP_027951996.1">
    <property type="nucleotide sequence ID" value="NZ_JADU01000010.1"/>
</dbReference>
<evidence type="ECO:0000259" key="13">
    <source>
        <dbReference type="Pfam" id="PF07715"/>
    </source>
</evidence>
<evidence type="ECO:0000256" key="11">
    <source>
        <dbReference type="RuleBase" id="RU003357"/>
    </source>
</evidence>
<dbReference type="PANTHER" id="PTHR30069:SF29">
    <property type="entry name" value="HEMOGLOBIN AND HEMOGLOBIN-HAPTOGLOBIN-BINDING PROTEIN 1-RELATED"/>
    <property type="match status" value="1"/>
</dbReference>
<dbReference type="EMBL" id="JBHLZF010000001">
    <property type="protein sequence ID" value="MFB9896354.1"/>
    <property type="molecule type" value="Genomic_DNA"/>
</dbReference>
<evidence type="ECO:0000259" key="12">
    <source>
        <dbReference type="Pfam" id="PF00593"/>
    </source>
</evidence>
<proteinExistence type="inferred from homology"/>
<comment type="caution">
    <text evidence="14">The sequence shown here is derived from an EMBL/GenBank/DDBJ whole genome shotgun (WGS) entry which is preliminary data.</text>
</comment>
<dbReference type="InterPro" id="IPR036942">
    <property type="entry name" value="Beta-barrel_TonB_sf"/>
</dbReference>
<evidence type="ECO:0000256" key="9">
    <source>
        <dbReference type="ARBA" id="ARBA00023237"/>
    </source>
</evidence>
<evidence type="ECO:0000256" key="4">
    <source>
        <dbReference type="ARBA" id="ARBA00022692"/>
    </source>
</evidence>
<evidence type="ECO:0000256" key="2">
    <source>
        <dbReference type="ARBA" id="ARBA00022448"/>
    </source>
</evidence>
<comment type="subcellular location">
    <subcellularLocation>
        <location evidence="1 10">Cell outer membrane</location>
        <topology evidence="1 10">Multi-pass membrane protein</topology>
    </subcellularLocation>
</comment>
<comment type="similarity">
    <text evidence="10 11">Belongs to the TonB-dependent receptor family.</text>
</comment>
<dbReference type="Pfam" id="PF00593">
    <property type="entry name" value="TonB_dep_Rec_b-barrel"/>
    <property type="match status" value="1"/>
</dbReference>
<evidence type="ECO:0000313" key="14">
    <source>
        <dbReference type="EMBL" id="MFB9896354.1"/>
    </source>
</evidence>
<keyword evidence="6 11" id="KW-0798">TonB box</keyword>
<dbReference type="PROSITE" id="PS52016">
    <property type="entry name" value="TONB_DEPENDENT_REC_3"/>
    <property type="match status" value="1"/>
</dbReference>
<feature type="domain" description="TonB-dependent receptor-like beta-barrel" evidence="12">
    <location>
        <begin position="260"/>
        <end position="679"/>
    </location>
</feature>
<dbReference type="SUPFAM" id="SSF56935">
    <property type="entry name" value="Porins"/>
    <property type="match status" value="1"/>
</dbReference>
<keyword evidence="15" id="KW-1185">Reference proteome</keyword>
<gene>
    <name evidence="14" type="ORF">ACFFK8_00565</name>
</gene>
<dbReference type="Gene3D" id="2.40.170.20">
    <property type="entry name" value="TonB-dependent receptor, beta-barrel domain"/>
    <property type="match status" value="1"/>
</dbReference>
<reference evidence="14 15" key="1">
    <citation type="submission" date="2024-09" db="EMBL/GenBank/DDBJ databases">
        <authorList>
            <person name="Sun Q."/>
            <person name="Mori K."/>
        </authorList>
    </citation>
    <scope>NUCLEOTIDE SEQUENCE [LARGE SCALE GENOMIC DNA]</scope>
    <source>
        <strain evidence="14 15">ATCC 51272</strain>
    </source>
</reference>
<evidence type="ECO:0000313" key="15">
    <source>
        <dbReference type="Proteomes" id="UP001589688"/>
    </source>
</evidence>
<evidence type="ECO:0000256" key="7">
    <source>
        <dbReference type="ARBA" id="ARBA00023136"/>
    </source>
</evidence>
<evidence type="ECO:0000256" key="5">
    <source>
        <dbReference type="ARBA" id="ARBA00022729"/>
    </source>
</evidence>
<dbReference type="InterPro" id="IPR012910">
    <property type="entry name" value="Plug_dom"/>
</dbReference>
<dbReference type="Pfam" id="PF07715">
    <property type="entry name" value="Plug"/>
    <property type="match status" value="1"/>
</dbReference>
<dbReference type="Gene3D" id="2.170.130.10">
    <property type="entry name" value="TonB-dependent receptor, plug domain"/>
    <property type="match status" value="1"/>
</dbReference>
<keyword evidence="5" id="KW-0732">Signal</keyword>
<organism evidence="14 15">
    <name type="scientific">Hallella seregens ATCC 51272</name>
    <dbReference type="NCBI Taxonomy" id="1336250"/>
    <lineage>
        <taxon>Bacteria</taxon>
        <taxon>Pseudomonadati</taxon>
        <taxon>Bacteroidota</taxon>
        <taxon>Bacteroidia</taxon>
        <taxon>Bacteroidales</taxon>
        <taxon>Prevotellaceae</taxon>
        <taxon>Hallella</taxon>
    </lineage>
</organism>
<dbReference type="InterPro" id="IPR037066">
    <property type="entry name" value="Plug_dom_sf"/>
</dbReference>
<keyword evidence="7 10" id="KW-0472">Membrane</keyword>
<dbReference type="Proteomes" id="UP001589688">
    <property type="component" value="Unassembled WGS sequence"/>
</dbReference>
<evidence type="ECO:0000256" key="6">
    <source>
        <dbReference type="ARBA" id="ARBA00023077"/>
    </source>
</evidence>
<keyword evidence="8 14" id="KW-0675">Receptor</keyword>
<protein>
    <submittedName>
        <fullName evidence="14">TonB-dependent receptor plug domain-containing protein</fullName>
    </submittedName>
</protein>
<feature type="domain" description="TonB-dependent receptor plug" evidence="13">
    <location>
        <begin position="84"/>
        <end position="189"/>
    </location>
</feature>
<evidence type="ECO:0000256" key="10">
    <source>
        <dbReference type="PROSITE-ProRule" id="PRU01360"/>
    </source>
</evidence>
<keyword evidence="4 10" id="KW-0812">Transmembrane</keyword>
<keyword evidence="2 10" id="KW-0813">Transport</keyword>